<dbReference type="Proteomes" id="UP000230052">
    <property type="component" value="Unassembled WGS sequence"/>
</dbReference>
<organism evidence="1 2">
    <name type="scientific">Candidatus Aquitaenariimonas noxiae</name>
    <dbReference type="NCBI Taxonomy" id="1974741"/>
    <lineage>
        <taxon>Bacteria</taxon>
        <taxon>Pseudomonadati</taxon>
        <taxon>Candidatus Omnitrophota</taxon>
        <taxon>Candidatus Aquitaenariimonas</taxon>
    </lineage>
</organism>
<reference evidence="1 2" key="1">
    <citation type="submission" date="2017-09" db="EMBL/GenBank/DDBJ databases">
        <title>Depth-based differentiation of microbial function through sediment-hosted aquifers and enrichment of novel symbionts in the deep terrestrial subsurface.</title>
        <authorList>
            <person name="Probst A.J."/>
            <person name="Ladd B."/>
            <person name="Jarett J.K."/>
            <person name="Geller-Mcgrath D.E."/>
            <person name="Sieber C.M."/>
            <person name="Emerson J.B."/>
            <person name="Anantharaman K."/>
            <person name="Thomas B.C."/>
            <person name="Malmstrom R."/>
            <person name="Stieglmeier M."/>
            <person name="Klingl A."/>
            <person name="Woyke T."/>
            <person name="Ryan C.M."/>
            <person name="Banfield J.F."/>
        </authorList>
    </citation>
    <scope>NUCLEOTIDE SEQUENCE [LARGE SCALE GENOMIC DNA]</scope>
    <source>
        <strain evidence="1">CG07_land_8_20_14_0_80_42_15</strain>
    </source>
</reference>
<comment type="caution">
    <text evidence="1">The sequence shown here is derived from an EMBL/GenBank/DDBJ whole genome shotgun (WGS) entry which is preliminary data.</text>
</comment>
<gene>
    <name evidence="1" type="ORF">COS99_04845</name>
</gene>
<dbReference type="EMBL" id="PEWV01000048">
    <property type="protein sequence ID" value="PIU41546.1"/>
    <property type="molecule type" value="Genomic_DNA"/>
</dbReference>
<evidence type="ECO:0000313" key="2">
    <source>
        <dbReference type="Proteomes" id="UP000230052"/>
    </source>
</evidence>
<sequence>MDEHRYIEYQNRKKIEYEKLCKRCGVCCGLRDRAPCEHLVIAAGGTYRCDIYEERFGIRKTVSGKEIKCVPIRSMLYKTWLGCSECAYTRSMNGYEKV</sequence>
<dbReference type="AlphaFoldDB" id="A0A2J0L2R9"/>
<proteinExistence type="predicted"/>
<accession>A0A2J0L2R9</accession>
<name>A0A2J0L2R9_9BACT</name>
<protein>
    <submittedName>
        <fullName evidence="1">Uncharacterized protein</fullName>
    </submittedName>
</protein>
<evidence type="ECO:0000313" key="1">
    <source>
        <dbReference type="EMBL" id="PIU41546.1"/>
    </source>
</evidence>